<comment type="caution">
    <text evidence="1">The sequence shown here is derived from an EMBL/GenBank/DDBJ whole genome shotgun (WGS) entry which is preliminary data.</text>
</comment>
<dbReference type="EMBL" id="BNCP01000002">
    <property type="protein sequence ID" value="GIL70726.1"/>
    <property type="molecule type" value="Genomic_DNA"/>
</dbReference>
<name>A0A8J4FDR2_9CHLO</name>
<gene>
    <name evidence="1" type="ORF">Vretifemale_1438</name>
</gene>
<reference evidence="1" key="1">
    <citation type="journal article" date="2021" name="Proc. Natl. Acad. Sci. U.S.A.">
        <title>Three genomes in the algal genus Volvox reveal the fate of a haploid sex-determining region after a transition to homothallism.</title>
        <authorList>
            <person name="Yamamoto K."/>
            <person name="Hamaji T."/>
            <person name="Kawai-Toyooka H."/>
            <person name="Matsuzaki R."/>
            <person name="Takahashi F."/>
            <person name="Nishimura Y."/>
            <person name="Kawachi M."/>
            <person name="Noguchi H."/>
            <person name="Minakuchi Y."/>
            <person name="Umen J.G."/>
            <person name="Toyoda A."/>
            <person name="Nozaki H."/>
        </authorList>
    </citation>
    <scope>NUCLEOTIDE SEQUENCE</scope>
    <source>
        <strain evidence="1">NIES-3786</strain>
    </source>
</reference>
<dbReference type="Proteomes" id="UP000747110">
    <property type="component" value="Unassembled WGS sequence"/>
</dbReference>
<accession>A0A8J4FDR2</accession>
<evidence type="ECO:0000313" key="1">
    <source>
        <dbReference type="EMBL" id="GIL70726.1"/>
    </source>
</evidence>
<organism evidence="1 2">
    <name type="scientific">Volvox reticuliferus</name>
    <dbReference type="NCBI Taxonomy" id="1737510"/>
    <lineage>
        <taxon>Eukaryota</taxon>
        <taxon>Viridiplantae</taxon>
        <taxon>Chlorophyta</taxon>
        <taxon>core chlorophytes</taxon>
        <taxon>Chlorophyceae</taxon>
        <taxon>CS clade</taxon>
        <taxon>Chlamydomonadales</taxon>
        <taxon>Volvocaceae</taxon>
        <taxon>Volvox</taxon>
    </lineage>
</organism>
<keyword evidence="2" id="KW-1185">Reference proteome</keyword>
<evidence type="ECO:0000313" key="2">
    <source>
        <dbReference type="Proteomes" id="UP000747110"/>
    </source>
</evidence>
<dbReference type="AlphaFoldDB" id="A0A8J4FDR2"/>
<proteinExistence type="predicted"/>
<sequence>MSLVPAGACSCGLGVVALSVAGLDAYRKTVALYCARSTHPTPVAKSQSLVLKHMFLMRLSHSIPVHCFPKVSLRIVGFPIQRFALRTMTKFRSCISAVAIGATSASAPLTAPSASPSRAIAAG</sequence>
<protein>
    <submittedName>
        <fullName evidence="1">Uncharacterized protein</fullName>
    </submittedName>
</protein>